<feature type="region of interest" description="Disordered" evidence="5">
    <location>
        <begin position="230"/>
        <end position="273"/>
    </location>
</feature>
<dbReference type="SUPFAM" id="SSF101941">
    <property type="entry name" value="NAC domain"/>
    <property type="match status" value="1"/>
</dbReference>
<name>A0A445CD35_ARAHY</name>
<keyword evidence="1" id="KW-0805">Transcription regulation</keyword>
<dbReference type="AlphaFoldDB" id="A0A445CD35"/>
<dbReference type="InterPro" id="IPR003441">
    <property type="entry name" value="NAC-dom"/>
</dbReference>
<dbReference type="PANTHER" id="PTHR31744">
    <property type="entry name" value="PROTEIN CUP-SHAPED COTYLEDON 2-RELATED"/>
    <property type="match status" value="1"/>
</dbReference>
<evidence type="ECO:0000313" key="7">
    <source>
        <dbReference type="EMBL" id="RYR48854.1"/>
    </source>
</evidence>
<evidence type="ECO:0000256" key="4">
    <source>
        <dbReference type="ARBA" id="ARBA00023242"/>
    </source>
</evidence>
<evidence type="ECO:0000256" key="3">
    <source>
        <dbReference type="ARBA" id="ARBA00023163"/>
    </source>
</evidence>
<organism evidence="7 8">
    <name type="scientific">Arachis hypogaea</name>
    <name type="common">Peanut</name>
    <dbReference type="NCBI Taxonomy" id="3818"/>
    <lineage>
        <taxon>Eukaryota</taxon>
        <taxon>Viridiplantae</taxon>
        <taxon>Streptophyta</taxon>
        <taxon>Embryophyta</taxon>
        <taxon>Tracheophyta</taxon>
        <taxon>Spermatophyta</taxon>
        <taxon>Magnoliopsida</taxon>
        <taxon>eudicotyledons</taxon>
        <taxon>Gunneridae</taxon>
        <taxon>Pentapetalae</taxon>
        <taxon>rosids</taxon>
        <taxon>fabids</taxon>
        <taxon>Fabales</taxon>
        <taxon>Fabaceae</taxon>
        <taxon>Papilionoideae</taxon>
        <taxon>50 kb inversion clade</taxon>
        <taxon>dalbergioids sensu lato</taxon>
        <taxon>Dalbergieae</taxon>
        <taxon>Pterocarpus clade</taxon>
        <taxon>Arachis</taxon>
    </lineage>
</organism>
<keyword evidence="2" id="KW-0238">DNA-binding</keyword>
<keyword evidence="4" id="KW-0539">Nucleus</keyword>
<gene>
    <name evidence="7" type="ORF">Ahy_A07g034932</name>
</gene>
<dbReference type="EMBL" id="SDMP01000007">
    <property type="protein sequence ID" value="RYR48854.1"/>
    <property type="molecule type" value="Genomic_DNA"/>
</dbReference>
<evidence type="ECO:0000259" key="6">
    <source>
        <dbReference type="PROSITE" id="PS51005"/>
    </source>
</evidence>
<dbReference type="Gene3D" id="2.170.150.80">
    <property type="entry name" value="NAC domain"/>
    <property type="match status" value="1"/>
</dbReference>
<accession>A0A445CD35</accession>
<dbReference type="FunFam" id="2.170.150.80:FF:000006">
    <property type="entry name" value="NAC domain-containing protein 100-like"/>
    <property type="match status" value="1"/>
</dbReference>
<proteinExistence type="predicted"/>
<evidence type="ECO:0000256" key="1">
    <source>
        <dbReference type="ARBA" id="ARBA00023015"/>
    </source>
</evidence>
<dbReference type="PROSITE" id="PS51005">
    <property type="entry name" value="NAC"/>
    <property type="match status" value="1"/>
</dbReference>
<evidence type="ECO:0000313" key="8">
    <source>
        <dbReference type="Proteomes" id="UP000289738"/>
    </source>
</evidence>
<dbReference type="SMR" id="A0A445CD35"/>
<dbReference type="OrthoDB" id="1424968at2759"/>
<dbReference type="Proteomes" id="UP000289738">
    <property type="component" value="Chromosome A07"/>
</dbReference>
<evidence type="ECO:0000256" key="2">
    <source>
        <dbReference type="ARBA" id="ARBA00023125"/>
    </source>
</evidence>
<dbReference type="Gramene" id="arahy.Tifrunner.gnm2.ann2.Ah17g333500.1">
    <property type="protein sequence ID" value="arahy.Tifrunner.gnm2.ann2.Ah17g333500.1-CDS"/>
    <property type="gene ID" value="arahy.Tifrunner.gnm2.ann2.Ah17g333500"/>
</dbReference>
<dbReference type="STRING" id="3818.A0A445CD35"/>
<protein>
    <recommendedName>
        <fullName evidence="6">NAC domain-containing protein</fullName>
    </recommendedName>
</protein>
<dbReference type="InterPro" id="IPR036093">
    <property type="entry name" value="NAC_dom_sf"/>
</dbReference>
<reference evidence="7 8" key="1">
    <citation type="submission" date="2019-01" db="EMBL/GenBank/DDBJ databases">
        <title>Sequencing of cultivated peanut Arachis hypogaea provides insights into genome evolution and oil improvement.</title>
        <authorList>
            <person name="Chen X."/>
        </authorList>
    </citation>
    <scope>NUCLEOTIDE SEQUENCE [LARGE SCALE GENOMIC DNA]</scope>
    <source>
        <strain evidence="8">cv. Fuhuasheng</strain>
        <tissue evidence="7">Leaves</tissue>
    </source>
</reference>
<feature type="compositionally biased region" description="Polar residues" evidence="5">
    <location>
        <begin position="251"/>
        <end position="260"/>
    </location>
</feature>
<keyword evidence="3" id="KW-0804">Transcription</keyword>
<feature type="domain" description="NAC" evidence="6">
    <location>
        <begin position="27"/>
        <end position="181"/>
    </location>
</feature>
<sequence>MMMMMMLSMEELACELSDHEKRNAQGLPPGFRFHPTDQELITFYLASKVFNNTNATTATTTTTHVNFVEVDLNRCEPWELPEVAKMGEREWYLYSVRDRKYPTGLRTNRATAAGYWKATGKDKQVYGGGGLVGMKKTLVFYKGRAPRGQKTKWVMHEFRLDPHSSPSLSKDEWVICRIFHKSGEKRAPTTTPPPLLLHHQLQHQQQHDPLLLFQTPSSLFNDHISHSHNHNQNLLSPLLHPFPIPEETTKTRSSTINSNHYPPPPPSSQHSLKLNKSTKLTKTVPPSPSFFQYQQLLEDYPNLLHWIDSGNNNNNNCNANNTASSVEIMDAAAAGLIAFSSGGPSPTPNNNNNNNNNNAEIMMMSSSSASMLHILDDAPLGIQSWPHHHHHHLL</sequence>
<dbReference type="GO" id="GO:0000976">
    <property type="term" value="F:transcription cis-regulatory region binding"/>
    <property type="evidence" value="ECO:0007669"/>
    <property type="project" value="UniProtKB-ARBA"/>
</dbReference>
<dbReference type="PANTHER" id="PTHR31744:SF86">
    <property type="entry name" value="PROTEIN CUP-SHAPED COTYLEDON 3"/>
    <property type="match status" value="1"/>
</dbReference>
<dbReference type="GO" id="GO:0006355">
    <property type="term" value="P:regulation of DNA-templated transcription"/>
    <property type="evidence" value="ECO:0007669"/>
    <property type="project" value="InterPro"/>
</dbReference>
<comment type="caution">
    <text evidence="7">The sequence shown here is derived from an EMBL/GenBank/DDBJ whole genome shotgun (WGS) entry which is preliminary data.</text>
</comment>
<evidence type="ECO:0000256" key="5">
    <source>
        <dbReference type="SAM" id="MobiDB-lite"/>
    </source>
</evidence>
<keyword evidence="8" id="KW-1185">Reference proteome</keyword>
<dbReference type="Pfam" id="PF02365">
    <property type="entry name" value="NAM"/>
    <property type="match status" value="1"/>
</dbReference>